<organism evidence="2 3">
    <name type="scientific">Hoeflea poritis</name>
    <dbReference type="NCBI Taxonomy" id="2993659"/>
    <lineage>
        <taxon>Bacteria</taxon>
        <taxon>Pseudomonadati</taxon>
        <taxon>Pseudomonadota</taxon>
        <taxon>Alphaproteobacteria</taxon>
        <taxon>Hyphomicrobiales</taxon>
        <taxon>Rhizobiaceae</taxon>
        <taxon>Hoeflea</taxon>
    </lineage>
</organism>
<dbReference type="Gene3D" id="1.20.120.520">
    <property type="entry name" value="nmb1532 protein domain like"/>
    <property type="match status" value="1"/>
</dbReference>
<proteinExistence type="predicted"/>
<name>A0ABT4VIT3_9HYPH</name>
<dbReference type="EMBL" id="JAPJZH010000002">
    <property type="protein sequence ID" value="MDA4844619.1"/>
    <property type="molecule type" value="Genomic_DNA"/>
</dbReference>
<reference evidence="2" key="1">
    <citation type="submission" date="2022-11" db="EMBL/GenBank/DDBJ databases">
        <title>Hoeflea poritis sp. nov., isolated from scleractinian coral Porites lutea.</title>
        <authorList>
            <person name="Zhang G."/>
            <person name="Wei Q."/>
            <person name="Cai L."/>
        </authorList>
    </citation>
    <scope>NUCLEOTIDE SEQUENCE</scope>
    <source>
        <strain evidence="2">E7-10</strain>
    </source>
</reference>
<comment type="caution">
    <text evidence="2">The sequence shown here is derived from an EMBL/GenBank/DDBJ whole genome shotgun (WGS) entry which is preliminary data.</text>
</comment>
<evidence type="ECO:0000259" key="1">
    <source>
        <dbReference type="Pfam" id="PF01814"/>
    </source>
</evidence>
<keyword evidence="3" id="KW-1185">Reference proteome</keyword>
<feature type="domain" description="Hemerythrin-like" evidence="1">
    <location>
        <begin position="24"/>
        <end position="160"/>
    </location>
</feature>
<accession>A0ABT4VIT3</accession>
<dbReference type="Proteomes" id="UP001148313">
    <property type="component" value="Unassembled WGS sequence"/>
</dbReference>
<protein>
    <submittedName>
        <fullName evidence="2">Hemerythrin domain-containing protein</fullName>
    </submittedName>
</protein>
<evidence type="ECO:0000313" key="2">
    <source>
        <dbReference type="EMBL" id="MDA4844619.1"/>
    </source>
</evidence>
<sequence length="174" mass="19605">MHQPAALELIDESARFFSAPDGDPLEALEKAHLTQLALCDMLEQIADSIPGQINRQTCSRLADKLLPLIRDIHSYEEETLYPRAMKSLGGAPELETTITRLKFEHCEDECFAEELADALHELATANAPKNPEATGYMLRGFFEALRRHIAFEHEHLVRMLRHAAMEERIGLVTG</sequence>
<dbReference type="RefSeq" id="WP_271088149.1">
    <property type="nucleotide sequence ID" value="NZ_JAPJZH010000002.1"/>
</dbReference>
<dbReference type="Pfam" id="PF01814">
    <property type="entry name" value="Hemerythrin"/>
    <property type="match status" value="1"/>
</dbReference>
<dbReference type="InterPro" id="IPR012312">
    <property type="entry name" value="Hemerythrin-like"/>
</dbReference>
<evidence type="ECO:0000313" key="3">
    <source>
        <dbReference type="Proteomes" id="UP001148313"/>
    </source>
</evidence>
<gene>
    <name evidence="2" type="ORF">OOZ53_04620</name>
</gene>